<feature type="compositionally biased region" description="Polar residues" evidence="1">
    <location>
        <begin position="106"/>
        <end position="119"/>
    </location>
</feature>
<accession>A0A8S0Z3P6</accession>
<evidence type="ECO:0000313" key="2">
    <source>
        <dbReference type="EMBL" id="CAB3227031.1"/>
    </source>
</evidence>
<proteinExistence type="predicted"/>
<comment type="caution">
    <text evidence="2">The sequence shown here is derived from an EMBL/GenBank/DDBJ whole genome shotgun (WGS) entry which is preliminary data.</text>
</comment>
<dbReference type="AlphaFoldDB" id="A0A8S0Z3P6"/>
<dbReference type="EMBL" id="CADEBC010000232">
    <property type="protein sequence ID" value="CAB3227031.1"/>
    <property type="molecule type" value="Genomic_DNA"/>
</dbReference>
<reference evidence="2 3" key="1">
    <citation type="submission" date="2020-04" db="EMBL/GenBank/DDBJ databases">
        <authorList>
            <person name="Wallbank WR R."/>
            <person name="Pardo Diaz C."/>
            <person name="Kozak K."/>
            <person name="Martin S."/>
            <person name="Jiggins C."/>
            <person name="Moest M."/>
            <person name="Warren A I."/>
            <person name="Byers J.R.P. K."/>
            <person name="Montejo-Kovacevich G."/>
            <person name="Yen C E."/>
        </authorList>
    </citation>
    <scope>NUCLEOTIDE SEQUENCE [LARGE SCALE GENOMIC DNA]</scope>
</reference>
<evidence type="ECO:0000313" key="3">
    <source>
        <dbReference type="Proteomes" id="UP000494106"/>
    </source>
</evidence>
<organism evidence="2 3">
    <name type="scientific">Arctia plantaginis</name>
    <name type="common">Wood tiger moth</name>
    <name type="synonym">Phalaena plantaginis</name>
    <dbReference type="NCBI Taxonomy" id="874455"/>
    <lineage>
        <taxon>Eukaryota</taxon>
        <taxon>Metazoa</taxon>
        <taxon>Ecdysozoa</taxon>
        <taxon>Arthropoda</taxon>
        <taxon>Hexapoda</taxon>
        <taxon>Insecta</taxon>
        <taxon>Pterygota</taxon>
        <taxon>Neoptera</taxon>
        <taxon>Endopterygota</taxon>
        <taxon>Lepidoptera</taxon>
        <taxon>Glossata</taxon>
        <taxon>Ditrysia</taxon>
        <taxon>Noctuoidea</taxon>
        <taxon>Erebidae</taxon>
        <taxon>Arctiinae</taxon>
        <taxon>Arctia</taxon>
    </lineage>
</organism>
<evidence type="ECO:0000256" key="1">
    <source>
        <dbReference type="SAM" id="MobiDB-lite"/>
    </source>
</evidence>
<dbReference type="Proteomes" id="UP000494106">
    <property type="component" value="Unassembled WGS sequence"/>
</dbReference>
<dbReference type="OrthoDB" id="7456612at2759"/>
<name>A0A8S0Z3P6_ARCPL</name>
<keyword evidence="3" id="KW-1185">Reference proteome</keyword>
<feature type="compositionally biased region" description="Basic and acidic residues" evidence="1">
    <location>
        <begin position="89"/>
        <end position="105"/>
    </location>
</feature>
<gene>
    <name evidence="2" type="ORF">APLA_LOCUS3200</name>
</gene>
<sequence>MLNIPEDLGAPDGYSFRPHPTGSSSSGGHGEPVYPPAAFNSSDRISNHDTHPYYAPESARTRPENHERRAYLWTRIMIMEGRCEVSLRDRSTPARVRDSGIDETHSISLDQPSSAQGRPTAQVLLI</sequence>
<feature type="region of interest" description="Disordered" evidence="1">
    <location>
        <begin position="1"/>
        <end position="66"/>
    </location>
</feature>
<feature type="region of interest" description="Disordered" evidence="1">
    <location>
        <begin position="89"/>
        <end position="120"/>
    </location>
</feature>
<protein>
    <submittedName>
        <fullName evidence="2">Uncharacterized protein</fullName>
    </submittedName>
</protein>